<reference evidence="2 3" key="1">
    <citation type="submission" date="2016-10" db="EMBL/GenBank/DDBJ databases">
        <authorList>
            <person name="de Groot N.N."/>
        </authorList>
    </citation>
    <scope>NUCLEOTIDE SEQUENCE [LARGE SCALE GENOMIC DNA]</scope>
    <source>
        <strain evidence="2 3">RK1</strain>
    </source>
</reference>
<dbReference type="GO" id="GO:0016491">
    <property type="term" value="F:oxidoreductase activity"/>
    <property type="evidence" value="ECO:0007669"/>
    <property type="project" value="InterPro"/>
</dbReference>
<feature type="domain" description="NADP-dependent oxidoreductase" evidence="1">
    <location>
        <begin position="31"/>
        <end position="290"/>
    </location>
</feature>
<gene>
    <name evidence="2" type="ORF">SAMN05444682_103104</name>
</gene>
<evidence type="ECO:0000313" key="3">
    <source>
        <dbReference type="Proteomes" id="UP000198670"/>
    </source>
</evidence>
<dbReference type="Pfam" id="PF00248">
    <property type="entry name" value="Aldo_ket_red"/>
    <property type="match status" value="1"/>
</dbReference>
<dbReference type="PANTHER" id="PTHR43312:SF1">
    <property type="entry name" value="NADP-DEPENDENT OXIDOREDUCTASE DOMAIN-CONTAINING PROTEIN"/>
    <property type="match status" value="1"/>
</dbReference>
<dbReference type="InterPro" id="IPR053135">
    <property type="entry name" value="AKR2_Oxidoreductase"/>
</dbReference>
<dbReference type="PANTHER" id="PTHR43312">
    <property type="entry name" value="D-THREO-ALDOSE 1-DEHYDROGENASE"/>
    <property type="match status" value="1"/>
</dbReference>
<dbReference type="InterPro" id="IPR023210">
    <property type="entry name" value="NADP_OxRdtase_dom"/>
</dbReference>
<dbReference type="RefSeq" id="WP_090625913.1">
    <property type="nucleotide sequence ID" value="NZ_FOQO01000003.1"/>
</dbReference>
<dbReference type="OrthoDB" id="9773828at2"/>
<accession>A0A1I3GTR4</accession>
<evidence type="ECO:0000259" key="1">
    <source>
        <dbReference type="Pfam" id="PF00248"/>
    </source>
</evidence>
<dbReference type="InterPro" id="IPR020471">
    <property type="entry name" value="AKR"/>
</dbReference>
<sequence length="317" mass="35444">MQKRALGNTGIQISEIAFGGVEIGLPYGIGVKSEADMLTEADAIKLLHNALDCGINFFDTARLYGESERIMGNAFYGRRQEVVLATKCRHLRDPEGKIPSYAGLNELVRASLRESLQALGTDYIDLYMVHYADQNLLANEDLLRVFTKLREEGTVRAIGVSVYKTEETRRAIQCKEWNAIQLPFNLMDQSQGTYFTDAAREGIGLIVRSVLMRGMLSDRMSKLHPALKDVEAHLGKYRSLLRAGFTHLPQLATKFALAHPEVSAVLVGIDKQDYLEDALDAVNGVYMDEDLLKEAQALAYPDPAFLNLTEWDKKGWL</sequence>
<proteinExistence type="predicted"/>
<dbReference type="Gene3D" id="3.20.20.100">
    <property type="entry name" value="NADP-dependent oxidoreductase domain"/>
    <property type="match status" value="1"/>
</dbReference>
<dbReference type="Proteomes" id="UP000198670">
    <property type="component" value="Unassembled WGS sequence"/>
</dbReference>
<dbReference type="CDD" id="cd19097">
    <property type="entry name" value="AKR_unchar"/>
    <property type="match status" value="1"/>
</dbReference>
<dbReference type="STRING" id="1477437.SAMN05444682_103104"/>
<organism evidence="2 3">
    <name type="scientific">Parapedobacter indicus</name>
    <dbReference type="NCBI Taxonomy" id="1477437"/>
    <lineage>
        <taxon>Bacteria</taxon>
        <taxon>Pseudomonadati</taxon>
        <taxon>Bacteroidota</taxon>
        <taxon>Sphingobacteriia</taxon>
        <taxon>Sphingobacteriales</taxon>
        <taxon>Sphingobacteriaceae</taxon>
        <taxon>Parapedobacter</taxon>
    </lineage>
</organism>
<dbReference type="SUPFAM" id="SSF51430">
    <property type="entry name" value="NAD(P)-linked oxidoreductase"/>
    <property type="match status" value="1"/>
</dbReference>
<protein>
    <submittedName>
        <fullName evidence="2">Predicted oxidoreductase</fullName>
    </submittedName>
</protein>
<dbReference type="PRINTS" id="PR00069">
    <property type="entry name" value="ALDKETRDTASE"/>
</dbReference>
<dbReference type="EMBL" id="FOQO01000003">
    <property type="protein sequence ID" value="SFI26834.1"/>
    <property type="molecule type" value="Genomic_DNA"/>
</dbReference>
<name>A0A1I3GTR4_9SPHI</name>
<dbReference type="AlphaFoldDB" id="A0A1I3GTR4"/>
<dbReference type="InterPro" id="IPR036812">
    <property type="entry name" value="NAD(P)_OxRdtase_dom_sf"/>
</dbReference>
<evidence type="ECO:0000313" key="2">
    <source>
        <dbReference type="EMBL" id="SFI26834.1"/>
    </source>
</evidence>
<keyword evidence="3" id="KW-1185">Reference proteome</keyword>